<evidence type="ECO:0000313" key="2">
    <source>
        <dbReference type="EMBL" id="KWV58239.1"/>
    </source>
</evidence>
<evidence type="ECO:0000259" key="1">
    <source>
        <dbReference type="Pfam" id="PF01702"/>
    </source>
</evidence>
<proteinExistence type="predicted"/>
<dbReference type="OrthoDB" id="233198at2"/>
<feature type="domain" description="tRNA-guanine(15) transglycosylase-like" evidence="1">
    <location>
        <begin position="144"/>
        <end position="263"/>
    </location>
</feature>
<dbReference type="RefSeq" id="WP_066503999.1">
    <property type="nucleotide sequence ID" value="NZ_LNCU01000039.1"/>
</dbReference>
<keyword evidence="3" id="KW-1185">Reference proteome</keyword>
<dbReference type="InterPro" id="IPR053537">
    <property type="entry name" value="DNA-guanine_TGase"/>
</dbReference>
<dbReference type="Pfam" id="PF01702">
    <property type="entry name" value="TGT"/>
    <property type="match status" value="1"/>
</dbReference>
<comment type="caution">
    <text evidence="2">The sequence shown here is derived from an EMBL/GenBank/DDBJ whole genome shotgun (WGS) entry which is preliminary data.</text>
</comment>
<name>A0A109JZX7_9BRAD</name>
<accession>A0A109JZX7</accession>
<dbReference type="GO" id="GO:0006400">
    <property type="term" value="P:tRNA modification"/>
    <property type="evidence" value="ECO:0007669"/>
    <property type="project" value="InterPro"/>
</dbReference>
<dbReference type="Gene3D" id="3.20.20.105">
    <property type="entry name" value="Queuine tRNA-ribosyltransferase-like"/>
    <property type="match status" value="1"/>
</dbReference>
<dbReference type="InterPro" id="IPR002616">
    <property type="entry name" value="tRNA_ribo_trans-like"/>
</dbReference>
<protein>
    <recommendedName>
        <fullName evidence="1">tRNA-guanine(15) transglycosylase-like domain-containing protein</fullName>
    </recommendedName>
</protein>
<organism evidence="2 3">
    <name type="scientific">Bradyrhizobium macuxiense</name>
    <dbReference type="NCBI Taxonomy" id="1755647"/>
    <lineage>
        <taxon>Bacteria</taxon>
        <taxon>Pseudomonadati</taxon>
        <taxon>Pseudomonadota</taxon>
        <taxon>Alphaproteobacteria</taxon>
        <taxon>Hyphomicrobiales</taxon>
        <taxon>Nitrobacteraceae</taxon>
        <taxon>Bradyrhizobium</taxon>
    </lineage>
</organism>
<gene>
    <name evidence="2" type="ORF">AS156_36195</name>
</gene>
<dbReference type="InterPro" id="IPR036511">
    <property type="entry name" value="TGT-like_sf"/>
</dbReference>
<dbReference type="SUPFAM" id="SSF51713">
    <property type="entry name" value="tRNA-guanine transglycosylase"/>
    <property type="match status" value="1"/>
</dbReference>
<dbReference type="AlphaFoldDB" id="A0A109JZX7"/>
<reference evidence="2 3" key="1">
    <citation type="submission" date="2015-11" db="EMBL/GenBank/DDBJ databases">
        <title>Draft Genome Sequence of the Strain BR 10303 (Bradyrhizobium sp.) isolated from nodules of Centrolobium paraense.</title>
        <authorList>
            <person name="Zelli J.E."/>
            <person name="Simoes-Araujo J.L."/>
            <person name="Barauna A.C."/>
            <person name="Silva K."/>
        </authorList>
    </citation>
    <scope>NUCLEOTIDE SEQUENCE [LARGE SCALE GENOMIC DNA]</scope>
    <source>
        <strain evidence="2 3">BR 10303</strain>
    </source>
</reference>
<dbReference type="Proteomes" id="UP000057737">
    <property type="component" value="Unassembled WGS sequence"/>
</dbReference>
<dbReference type="NCBIfam" id="NF041059">
    <property type="entry name" value="DpdA"/>
    <property type="match status" value="1"/>
</dbReference>
<evidence type="ECO:0000313" key="3">
    <source>
        <dbReference type="Proteomes" id="UP000057737"/>
    </source>
</evidence>
<dbReference type="EMBL" id="LNCU01000039">
    <property type="protein sequence ID" value="KWV58239.1"/>
    <property type="molecule type" value="Genomic_DNA"/>
</dbReference>
<sequence>MKFLYSDSLDFVDPEFDFVADRAAKRRRAHADDDFPHEHLDTPPYDGLLVSRAIVGDATVTGKYSEAQAMRFRREGAREFLRYPLSKYPGSMVMGDNGAFTYRDRKDPPYKIHDTLEFYEDGGFTHGCSIDHLVFDFLEDGMRPSAEAKRRVDITIENARRFLPASKALGRKFTPVGVIQGWSARSMADCATALAKMGYGYLAVGGMVPLRIEQIEKALATIRESLPRRIKLHLLGFGKTEHLSAVRKYGVASFDTTSPLLRAFKDGKRNYYALGKSGELAYYTAVRIPQAIDNDKLLRNARRGRLDQENLLRLETRALEGVRKFASRRMKVESAVDAVIEYGRYALWDERASDARNEARLAELRTAYLKTLGDRPWERCRCRVCRDAGVEALIFRSSNRNKRRGIHNLHVFYAHLTADGKQVRKRER</sequence>